<dbReference type="EMBL" id="CAMXCT010001002">
    <property type="protein sequence ID" value="CAI3985609.1"/>
    <property type="molecule type" value="Genomic_DNA"/>
</dbReference>
<evidence type="ECO:0000313" key="3">
    <source>
        <dbReference type="Proteomes" id="UP001152797"/>
    </source>
</evidence>
<dbReference type="OrthoDB" id="10560601at2759"/>
<organism evidence="1">
    <name type="scientific">Cladocopium goreaui</name>
    <dbReference type="NCBI Taxonomy" id="2562237"/>
    <lineage>
        <taxon>Eukaryota</taxon>
        <taxon>Sar</taxon>
        <taxon>Alveolata</taxon>
        <taxon>Dinophyceae</taxon>
        <taxon>Suessiales</taxon>
        <taxon>Symbiodiniaceae</taxon>
        <taxon>Cladocopium</taxon>
    </lineage>
</organism>
<name>A0A9P1FQA6_9DINO</name>
<gene>
    <name evidence="1" type="ORF">C1SCF055_LOCUS13036</name>
</gene>
<accession>A0A9P1FQA6</accession>
<dbReference type="Proteomes" id="UP001152797">
    <property type="component" value="Unassembled WGS sequence"/>
</dbReference>
<comment type="caution">
    <text evidence="1">The sequence shown here is derived from an EMBL/GenBank/DDBJ whole genome shotgun (WGS) entry which is preliminary data.</text>
</comment>
<reference evidence="2 3" key="2">
    <citation type="submission" date="2024-05" db="EMBL/GenBank/DDBJ databases">
        <authorList>
            <person name="Chen Y."/>
            <person name="Shah S."/>
            <person name="Dougan E. K."/>
            <person name="Thang M."/>
            <person name="Chan C."/>
        </authorList>
    </citation>
    <scope>NUCLEOTIDE SEQUENCE [LARGE SCALE GENOMIC DNA]</scope>
</reference>
<keyword evidence="3" id="KW-1185">Reference proteome</keyword>
<evidence type="ECO:0000313" key="2">
    <source>
        <dbReference type="EMBL" id="CAL4772921.1"/>
    </source>
</evidence>
<protein>
    <submittedName>
        <fullName evidence="2">Leucine-rich repeat protein SHOC-2</fullName>
    </submittedName>
</protein>
<reference evidence="1" key="1">
    <citation type="submission" date="2022-10" db="EMBL/GenBank/DDBJ databases">
        <authorList>
            <person name="Chen Y."/>
            <person name="Dougan E. K."/>
            <person name="Chan C."/>
            <person name="Rhodes N."/>
            <person name="Thang M."/>
        </authorList>
    </citation>
    <scope>NUCLEOTIDE SEQUENCE</scope>
</reference>
<dbReference type="AlphaFoldDB" id="A0A9P1FQA6"/>
<dbReference type="EMBL" id="CAMXCT030001002">
    <property type="protein sequence ID" value="CAL4772921.1"/>
    <property type="molecule type" value="Genomic_DNA"/>
</dbReference>
<dbReference type="EMBL" id="CAMXCT020001002">
    <property type="protein sequence ID" value="CAL1138984.1"/>
    <property type="molecule type" value="Genomic_DNA"/>
</dbReference>
<proteinExistence type="predicted"/>
<sequence>MLRVVTRSVTRPYELFRVGGARSGDGPKSLRKLPLATDIDTRCGCSTGLLATQPAKREVLRSDATVVDDTWLKRSCQMSGELQPSELIYVPRGVPIHLSKRVHLVDEDWERARHQHVHLHRKVTLASTPVTVKQEGYDILMGQRDNPVPLQLQP</sequence>
<evidence type="ECO:0000313" key="1">
    <source>
        <dbReference type="EMBL" id="CAI3985609.1"/>
    </source>
</evidence>